<evidence type="ECO:0000256" key="8">
    <source>
        <dbReference type="ARBA" id="ARBA00023136"/>
    </source>
</evidence>
<reference evidence="21" key="1">
    <citation type="submission" date="2025-08" db="UniProtKB">
        <authorList>
            <consortium name="Ensembl"/>
        </authorList>
    </citation>
    <scope>IDENTIFICATION</scope>
</reference>
<dbReference type="Gene3D" id="2.70.170.10">
    <property type="entry name" value="Neurotransmitter-gated ion-channel ligand-binding domain"/>
    <property type="match status" value="1"/>
</dbReference>
<dbReference type="GeneTree" id="ENSGT00940000156722"/>
<reference evidence="21" key="2">
    <citation type="submission" date="2025-09" db="UniProtKB">
        <authorList>
            <consortium name="Ensembl"/>
        </authorList>
    </citation>
    <scope>IDENTIFICATION</scope>
</reference>
<dbReference type="InterPro" id="IPR036734">
    <property type="entry name" value="Neur_chan_lig-bd_sf"/>
</dbReference>
<dbReference type="NCBIfam" id="TIGR00860">
    <property type="entry name" value="LIC"/>
    <property type="match status" value="1"/>
</dbReference>
<evidence type="ECO:0008006" key="23">
    <source>
        <dbReference type="Google" id="ProtNLM"/>
    </source>
</evidence>
<dbReference type="CDD" id="cd19039">
    <property type="entry name" value="LGIC_ECD_GABAAR_A6"/>
    <property type="match status" value="1"/>
</dbReference>
<keyword evidence="5 18" id="KW-1133">Transmembrane helix</keyword>
<dbReference type="InterPro" id="IPR001390">
    <property type="entry name" value="GABAAa_rcpt"/>
</dbReference>
<keyword evidence="11" id="KW-0869">Chloride channel</keyword>
<keyword evidence="14" id="KW-0628">Postsynaptic cell membrane</keyword>
<evidence type="ECO:0000256" key="10">
    <source>
        <dbReference type="ARBA" id="ARBA00023170"/>
    </source>
</evidence>
<dbReference type="Proteomes" id="UP000694402">
    <property type="component" value="Unassembled WGS sequence"/>
</dbReference>
<dbReference type="Gene3D" id="1.20.58.390">
    <property type="entry name" value="Neurotransmitter-gated ion-channel transmembrane domain"/>
    <property type="match status" value="1"/>
</dbReference>
<dbReference type="InterPro" id="IPR006028">
    <property type="entry name" value="GABAA/Glycine_rcpt"/>
</dbReference>
<evidence type="ECO:0000256" key="7">
    <source>
        <dbReference type="ARBA" id="ARBA00023065"/>
    </source>
</evidence>
<keyword evidence="8 18" id="KW-0472">Membrane</keyword>
<keyword evidence="15" id="KW-1071">Ligand-gated ion channel</keyword>
<dbReference type="AlphaFoldDB" id="A0A8C8K0N8"/>
<dbReference type="PRINTS" id="PR01079">
    <property type="entry name" value="GABAARALPHA"/>
</dbReference>
<accession>A0A8C8K0N8</accession>
<evidence type="ECO:0000256" key="13">
    <source>
        <dbReference type="ARBA" id="ARBA00023214"/>
    </source>
</evidence>
<comment type="similarity">
    <text evidence="18">Belongs to the ligand-gated ion channel (TC 1.A.9) family.</text>
</comment>
<dbReference type="CDD" id="cd19052">
    <property type="entry name" value="LGIC_TM_GABAAR_alpha"/>
    <property type="match status" value="1"/>
</dbReference>
<protein>
    <recommendedName>
        <fullName evidence="23">Gamma-aminobutyric acid (GABA) A receptor, alpha 6b</fullName>
    </recommendedName>
</protein>
<evidence type="ECO:0000313" key="21">
    <source>
        <dbReference type="Ensembl" id="ENSOTSP00005063957.1"/>
    </source>
</evidence>
<evidence type="ECO:0000256" key="9">
    <source>
        <dbReference type="ARBA" id="ARBA00023157"/>
    </source>
</evidence>
<dbReference type="GO" id="GO:0034707">
    <property type="term" value="C:chloride channel complex"/>
    <property type="evidence" value="ECO:0007669"/>
    <property type="project" value="UniProtKB-KW"/>
</dbReference>
<dbReference type="GO" id="GO:0005230">
    <property type="term" value="F:extracellular ligand-gated monoatomic ion channel activity"/>
    <property type="evidence" value="ECO:0007669"/>
    <property type="project" value="InterPro"/>
</dbReference>
<keyword evidence="2" id="KW-1003">Cell membrane</keyword>
<evidence type="ECO:0000256" key="18">
    <source>
        <dbReference type="RuleBase" id="RU000687"/>
    </source>
</evidence>
<dbReference type="GO" id="GO:0005254">
    <property type="term" value="F:chloride channel activity"/>
    <property type="evidence" value="ECO:0007669"/>
    <property type="project" value="UniProtKB-KW"/>
</dbReference>
<evidence type="ECO:0000256" key="17">
    <source>
        <dbReference type="ARBA" id="ARBA00034104"/>
    </source>
</evidence>
<evidence type="ECO:0000256" key="1">
    <source>
        <dbReference type="ARBA" id="ARBA00022448"/>
    </source>
</evidence>
<gene>
    <name evidence="21" type="primary">gabra6b</name>
</gene>
<dbReference type="InterPro" id="IPR047024">
    <property type="entry name" value="Gabra-1-6_TM"/>
</dbReference>
<dbReference type="InterPro" id="IPR006029">
    <property type="entry name" value="Neurotrans-gated_channel_TM"/>
</dbReference>
<keyword evidence="22" id="KW-1185">Reference proteome</keyword>
<feature type="domain" description="Neurotransmitter-gated ion-channel ligand-binding" evidence="19">
    <location>
        <begin position="37"/>
        <end position="244"/>
    </location>
</feature>
<dbReference type="InterPro" id="IPR038050">
    <property type="entry name" value="Neuro_actylchol_rec"/>
</dbReference>
<evidence type="ECO:0000256" key="14">
    <source>
        <dbReference type="ARBA" id="ARBA00023257"/>
    </source>
</evidence>
<evidence type="ECO:0000256" key="5">
    <source>
        <dbReference type="ARBA" id="ARBA00022989"/>
    </source>
</evidence>
<proteinExistence type="inferred from homology"/>
<keyword evidence="13" id="KW-0868">Chloride</keyword>
<comment type="subcellular location">
    <subcellularLocation>
        <location evidence="17">Postsynaptic cell membrane</location>
        <topology evidence="17">Multi-pass membrane protein</topology>
    </subcellularLocation>
</comment>
<dbReference type="InterPro" id="IPR006202">
    <property type="entry name" value="Neur_chan_lig-bd"/>
</dbReference>
<dbReference type="SUPFAM" id="SSF90112">
    <property type="entry name" value="Neurotransmitter-gated ion-channel transmembrane pore"/>
    <property type="match status" value="1"/>
</dbReference>
<dbReference type="InterPro" id="IPR006201">
    <property type="entry name" value="Neur_channel"/>
</dbReference>
<dbReference type="PROSITE" id="PS00236">
    <property type="entry name" value="NEUROTR_ION_CHANNEL"/>
    <property type="match status" value="1"/>
</dbReference>
<keyword evidence="4" id="KW-0732">Signal</keyword>
<dbReference type="GO" id="GO:0045211">
    <property type="term" value="C:postsynaptic membrane"/>
    <property type="evidence" value="ECO:0007669"/>
    <property type="project" value="UniProtKB-SubCell"/>
</dbReference>
<evidence type="ECO:0000259" key="20">
    <source>
        <dbReference type="Pfam" id="PF02932"/>
    </source>
</evidence>
<dbReference type="Ensembl" id="ENSOTST00005069523.2">
    <property type="protein sequence ID" value="ENSOTSP00005063957.1"/>
    <property type="gene ID" value="ENSOTSG00005030576.2"/>
</dbReference>
<dbReference type="FunFam" id="1.20.58.390:FF:000067">
    <property type="entry name" value="Glycine receptor subunit alpha-2"/>
    <property type="match status" value="1"/>
</dbReference>
<evidence type="ECO:0000256" key="15">
    <source>
        <dbReference type="ARBA" id="ARBA00023286"/>
    </source>
</evidence>
<dbReference type="FunFam" id="2.70.170.10:FF:000001">
    <property type="entry name" value="Gamma-aminobutyric acid A receptor subunit alpha-2"/>
    <property type="match status" value="1"/>
</dbReference>
<keyword evidence="7 18" id="KW-0406">Ion transport</keyword>
<keyword evidence="9" id="KW-1015">Disulfide bond</keyword>
<dbReference type="InterPro" id="IPR036719">
    <property type="entry name" value="Neuro-gated_channel_TM_sf"/>
</dbReference>
<dbReference type="InterPro" id="IPR018000">
    <property type="entry name" value="Neurotransmitter_ion_chnl_CS"/>
</dbReference>
<keyword evidence="16 18" id="KW-0407">Ion channel</keyword>
<evidence type="ECO:0000256" key="6">
    <source>
        <dbReference type="ARBA" id="ARBA00023018"/>
    </source>
</evidence>
<keyword evidence="3 18" id="KW-0812">Transmembrane</keyword>
<evidence type="ECO:0000256" key="3">
    <source>
        <dbReference type="ARBA" id="ARBA00022692"/>
    </source>
</evidence>
<keyword evidence="10" id="KW-0675">Receptor</keyword>
<organism evidence="21 22">
    <name type="scientific">Oncorhynchus tshawytscha</name>
    <name type="common">Chinook salmon</name>
    <name type="synonym">Salmo tshawytscha</name>
    <dbReference type="NCBI Taxonomy" id="74940"/>
    <lineage>
        <taxon>Eukaryota</taxon>
        <taxon>Metazoa</taxon>
        <taxon>Chordata</taxon>
        <taxon>Craniata</taxon>
        <taxon>Vertebrata</taxon>
        <taxon>Euteleostomi</taxon>
        <taxon>Actinopterygii</taxon>
        <taxon>Neopterygii</taxon>
        <taxon>Teleostei</taxon>
        <taxon>Protacanthopterygii</taxon>
        <taxon>Salmoniformes</taxon>
        <taxon>Salmonidae</taxon>
        <taxon>Salmoninae</taxon>
        <taxon>Oncorhynchus</taxon>
    </lineage>
</organism>
<feature type="transmembrane region" description="Helical" evidence="18">
    <location>
        <begin position="306"/>
        <end position="331"/>
    </location>
</feature>
<keyword evidence="12" id="KW-0325">Glycoprotein</keyword>
<dbReference type="SUPFAM" id="SSF63712">
    <property type="entry name" value="Nicotinic receptor ligand binding domain-like"/>
    <property type="match status" value="1"/>
</dbReference>
<dbReference type="PRINTS" id="PR00252">
    <property type="entry name" value="NRIONCHANNEL"/>
</dbReference>
<dbReference type="Pfam" id="PF02932">
    <property type="entry name" value="Neur_chan_memb"/>
    <property type="match status" value="1"/>
</dbReference>
<feature type="transmembrane region" description="Helical" evidence="18">
    <location>
        <begin position="274"/>
        <end position="294"/>
    </location>
</feature>
<evidence type="ECO:0000256" key="2">
    <source>
        <dbReference type="ARBA" id="ARBA00022475"/>
    </source>
</evidence>
<dbReference type="Pfam" id="PF02931">
    <property type="entry name" value="Neur_chan_LBD"/>
    <property type="match status" value="1"/>
</dbReference>
<evidence type="ECO:0000256" key="12">
    <source>
        <dbReference type="ARBA" id="ARBA00023180"/>
    </source>
</evidence>
<evidence type="ECO:0000256" key="4">
    <source>
        <dbReference type="ARBA" id="ARBA00022729"/>
    </source>
</evidence>
<name>A0A8C8K0N8_ONCTS</name>
<dbReference type="PRINTS" id="PR00253">
    <property type="entry name" value="GABAARECEPTR"/>
</dbReference>
<feature type="transmembrane region" description="Helical" evidence="18">
    <location>
        <begin position="244"/>
        <end position="268"/>
    </location>
</feature>
<dbReference type="PANTHER" id="PTHR18945">
    <property type="entry name" value="NEUROTRANSMITTER GATED ION CHANNEL"/>
    <property type="match status" value="1"/>
</dbReference>
<evidence type="ECO:0000256" key="11">
    <source>
        <dbReference type="ARBA" id="ARBA00023173"/>
    </source>
</evidence>
<feature type="domain" description="Neurotransmitter-gated ion-channel transmembrane" evidence="20">
    <location>
        <begin position="251"/>
        <end position="379"/>
    </location>
</feature>
<sequence>NKCVHTTMILSKCVSNVWGNNPKSTEMDGNIYLDNITRILDRLLDGYDNRLRPGFGGPVTEVKTDIFVTSFGPVSDVEMEYTMDVFFRQTWIDERLKFEGPIEILRLNNLMVSKIWTPDTFFRNGKRSISHNMTTPNKLFRIMQNGTILYTMRLTINAECPMRLMNFPMDGHACPLKFGSYAYPMSEIVYTWKKGPLFSVEVPEESSSLLQYDLIGQTVSSERLKSNTGEYVIMTVHFHLQRKMGFFLIQTYIPCIMTVILAQVSFWINKESVPARTVFGITTVLTMTTLSISARHSLPKVSYATAMDWFIAVCFAFVFSALIEFAAVNYFSTLQANRELRKVAAIKAAQEAAEAGRSDGESSSDASSMLKKRMNSTTHFERPAEVFPNPPVNAQTFLQQGSAVPSNNLLTGTSIIDKYSRILFPLSFGAFNLVYWIVYLTKDTMEMTR</sequence>
<dbReference type="GO" id="GO:0004890">
    <property type="term" value="F:GABA-A receptor activity"/>
    <property type="evidence" value="ECO:0007669"/>
    <property type="project" value="InterPro"/>
</dbReference>
<keyword evidence="6" id="KW-0770">Synapse</keyword>
<evidence type="ECO:0000259" key="19">
    <source>
        <dbReference type="Pfam" id="PF02931"/>
    </source>
</evidence>
<evidence type="ECO:0000313" key="22">
    <source>
        <dbReference type="Proteomes" id="UP000694402"/>
    </source>
</evidence>
<keyword evidence="1 18" id="KW-0813">Transport</keyword>
<evidence type="ECO:0000256" key="16">
    <source>
        <dbReference type="ARBA" id="ARBA00023303"/>
    </source>
</evidence>
<feature type="transmembrane region" description="Helical" evidence="18">
    <location>
        <begin position="422"/>
        <end position="441"/>
    </location>
</feature>